<dbReference type="InterPro" id="IPR004380">
    <property type="entry name" value="Asp_race"/>
</dbReference>
<gene>
    <name evidence="3" type="ORF">GPAL_2253</name>
</gene>
<sequence>MTRPTKMKTIGILGGMSNQATSEYYRMINELINQRLGGWEIAETLIQGLNFGNIEYYVRNGLWDEARTYIEAKAKGAELGGADMLICVSNTMHCVLDNIDTVVNIPFIHISDPTGRAIKDAKLNKVGILGTKPVMQAGYIKDRFKQKFDIDVISPNQAEQIIVDKIIFDELVRGKITAASKQAYIKVCENLLSAGAQGIILGCTEIFLLLQPKDLPQAPLFNTTELHTKAAVELALS</sequence>
<organism evidence="3 4">
    <name type="scientific">Brumicola pallidula DSM 14239 = ACAM 615</name>
    <dbReference type="NCBI Taxonomy" id="1121922"/>
    <lineage>
        <taxon>Bacteria</taxon>
        <taxon>Pseudomonadati</taxon>
        <taxon>Pseudomonadota</taxon>
        <taxon>Gammaproteobacteria</taxon>
        <taxon>Alteromonadales</taxon>
        <taxon>Alteromonadaceae</taxon>
        <taxon>Brumicola</taxon>
    </lineage>
</organism>
<dbReference type="RefSeq" id="WP_006011668.1">
    <property type="nucleotide sequence ID" value="NZ_AUAV01000014.1"/>
</dbReference>
<dbReference type="InterPro" id="IPR001920">
    <property type="entry name" value="Asp/Glu_race"/>
</dbReference>
<name>K6Y8M9_9ALTE</name>
<comment type="similarity">
    <text evidence="1">Belongs to the aspartate/glutamate racemases family.</text>
</comment>
<keyword evidence="2" id="KW-0413">Isomerase</keyword>
<dbReference type="InterPro" id="IPR015942">
    <property type="entry name" value="Asp/Glu/hydantoin_racemase"/>
</dbReference>
<dbReference type="PANTHER" id="PTHR21198:SF7">
    <property type="entry name" value="ASPARTATE-GLUTAMATE RACEMASE FAMILY"/>
    <property type="match status" value="1"/>
</dbReference>
<evidence type="ECO:0000313" key="3">
    <source>
        <dbReference type="EMBL" id="GAC29114.1"/>
    </source>
</evidence>
<keyword evidence="4" id="KW-1185">Reference proteome</keyword>
<evidence type="ECO:0000256" key="1">
    <source>
        <dbReference type="ARBA" id="ARBA00007847"/>
    </source>
</evidence>
<dbReference type="AlphaFoldDB" id="K6Y8M9"/>
<dbReference type="NCBIfam" id="TIGR00035">
    <property type="entry name" value="asp_race"/>
    <property type="match status" value="1"/>
</dbReference>
<accession>K6Y8M9</accession>
<evidence type="ECO:0000256" key="2">
    <source>
        <dbReference type="ARBA" id="ARBA00023235"/>
    </source>
</evidence>
<dbReference type="GO" id="GO:0047661">
    <property type="term" value="F:amino-acid racemase activity"/>
    <property type="evidence" value="ECO:0007669"/>
    <property type="project" value="InterPro"/>
</dbReference>
<evidence type="ECO:0000313" key="4">
    <source>
        <dbReference type="Proteomes" id="UP000006251"/>
    </source>
</evidence>
<comment type="caution">
    <text evidence="3">The sequence shown here is derived from an EMBL/GenBank/DDBJ whole genome shotgun (WGS) entry which is preliminary data.</text>
</comment>
<dbReference type="OrthoDB" id="9803739at2"/>
<dbReference type="SUPFAM" id="SSF53681">
    <property type="entry name" value="Aspartate/glutamate racemase"/>
    <property type="match status" value="2"/>
</dbReference>
<reference evidence="4" key="1">
    <citation type="journal article" date="2014" name="Environ. Microbiol.">
        <title>Comparative genomics of the marine bacterial genus Glaciecola reveals the high degree of genomic diversity and genomic characteristic for cold adaptation.</title>
        <authorList>
            <person name="Qin Q.L."/>
            <person name="Xie B.B."/>
            <person name="Yu Y."/>
            <person name="Shu Y.L."/>
            <person name="Rong J.C."/>
            <person name="Zhang Y.J."/>
            <person name="Zhao D.L."/>
            <person name="Chen X.L."/>
            <person name="Zhang X.Y."/>
            <person name="Chen B."/>
            <person name="Zhou B.C."/>
            <person name="Zhang Y.Z."/>
        </authorList>
    </citation>
    <scope>NUCLEOTIDE SEQUENCE [LARGE SCALE GENOMIC DNA]</scope>
    <source>
        <strain evidence="4">ACAM 615</strain>
    </source>
</reference>
<protein>
    <submittedName>
        <fullName evidence="3">Aspartate racemase</fullName>
    </submittedName>
</protein>
<dbReference type="EMBL" id="BAEQ01000042">
    <property type="protein sequence ID" value="GAC29114.1"/>
    <property type="molecule type" value="Genomic_DNA"/>
</dbReference>
<dbReference type="Pfam" id="PF01177">
    <property type="entry name" value="Asp_Glu_race"/>
    <property type="match status" value="1"/>
</dbReference>
<dbReference type="PANTHER" id="PTHR21198">
    <property type="entry name" value="GLUTAMATE RACEMASE"/>
    <property type="match status" value="1"/>
</dbReference>
<dbReference type="Gene3D" id="3.40.50.1860">
    <property type="match status" value="2"/>
</dbReference>
<dbReference type="Proteomes" id="UP000006251">
    <property type="component" value="Unassembled WGS sequence"/>
</dbReference>
<dbReference type="STRING" id="1121922.GCA_000428905_02633"/>
<proteinExistence type="inferred from homology"/>